<feature type="compositionally biased region" description="Acidic residues" evidence="5">
    <location>
        <begin position="439"/>
        <end position="459"/>
    </location>
</feature>
<name>A0AAN9TRH2_9HEMI</name>
<evidence type="ECO:0000259" key="7">
    <source>
        <dbReference type="Pfam" id="PF17682"/>
    </source>
</evidence>
<dbReference type="Gene3D" id="3.30.200.160">
    <property type="entry name" value="TFIIIC, subcomplex tauA, subunit Sfc1, barrel domain"/>
    <property type="match status" value="1"/>
</dbReference>
<dbReference type="Pfam" id="PF09734">
    <property type="entry name" value="Tau95"/>
    <property type="match status" value="1"/>
</dbReference>
<sequence>MEPNAESALKTLVCVEFPGKVVNADRAIQCLGGLNKIAKAWNDQSKLECRFRPDNIFCKPTCADRIKSTSFVLKVTTKKKKSTSGENERVVVGASIYGKVEYVFKFCNLNDFQYLPMETNADGECKSIHNDLVPKPQLPLTWESDTVPFCFPPITFSRTDSVQPYLSTKVTEEKPGLIGRTRDRRSNYVKFVTHDAKEIPTTPHEHTIRYIQLKFVTEEQIRHMKQLFSDRPVWTKSALECVTRYPGMQLKYLLALNAYHFTSGPFRIAWVRFGYDPRKEPSARKYQILDYRLRNYVFNIMKERLPQKFIRGGRMRNVKNENMEKIFDPFDESLYKFKPGFIPPQKQVFYQVCDIEIPEVQDKLKSFTESKNYDSKNGWLTESFLDKIREAIDKQVLAYVNNTEEGSDPTSGSYIPMENVEINHDDSADEMAEMNHDDSADERDFDVSDQDDFMDAEDL</sequence>
<reference evidence="8 9" key="1">
    <citation type="submission" date="2024-03" db="EMBL/GenBank/DDBJ databases">
        <title>Adaptation during the transition from Ophiocordyceps entomopathogen to insect associate is accompanied by gene loss and intensified selection.</title>
        <authorList>
            <person name="Ward C.M."/>
            <person name="Onetto C.A."/>
            <person name="Borneman A.R."/>
        </authorList>
    </citation>
    <scope>NUCLEOTIDE SEQUENCE [LARGE SCALE GENOMIC DNA]</scope>
    <source>
        <strain evidence="8">AWRI1</strain>
        <tissue evidence="8">Single Adult Female</tissue>
    </source>
</reference>
<keyword evidence="2" id="KW-0238">DNA-binding</keyword>
<accession>A0AAN9TRH2</accession>
<keyword evidence="4" id="KW-0539">Nucleus</keyword>
<dbReference type="PANTHER" id="PTHR13230:SF5">
    <property type="entry name" value="GENERAL TRANSCRIPTION FACTOR 3C POLYPEPTIDE 5"/>
    <property type="match status" value="1"/>
</dbReference>
<dbReference type="GO" id="GO:0001003">
    <property type="term" value="F:RNA polymerase III type 2 promoter sequence-specific DNA binding"/>
    <property type="evidence" value="ECO:0007669"/>
    <property type="project" value="TreeGrafter"/>
</dbReference>
<evidence type="ECO:0000256" key="1">
    <source>
        <dbReference type="ARBA" id="ARBA00004123"/>
    </source>
</evidence>
<evidence type="ECO:0000313" key="8">
    <source>
        <dbReference type="EMBL" id="KAK7580381.1"/>
    </source>
</evidence>
<dbReference type="GO" id="GO:0001002">
    <property type="term" value="F:RNA polymerase III type 1 promoter sequence-specific DNA binding"/>
    <property type="evidence" value="ECO:0007669"/>
    <property type="project" value="TreeGrafter"/>
</dbReference>
<dbReference type="GO" id="GO:0005634">
    <property type="term" value="C:nucleus"/>
    <property type="evidence" value="ECO:0007669"/>
    <property type="project" value="UniProtKB-SubCell"/>
</dbReference>
<feature type="domain" description="Transcription factor IIIC subunit Tfc1/Sfc1 triple barrel" evidence="7">
    <location>
        <begin position="13"/>
        <end position="115"/>
    </location>
</feature>
<comment type="subcellular location">
    <subcellularLocation>
        <location evidence="1">Nucleus</location>
    </subcellularLocation>
</comment>
<evidence type="ECO:0000259" key="6">
    <source>
        <dbReference type="Pfam" id="PF09734"/>
    </source>
</evidence>
<dbReference type="Pfam" id="PF17682">
    <property type="entry name" value="Tau95_N"/>
    <property type="match status" value="1"/>
</dbReference>
<proteinExistence type="predicted"/>
<organism evidence="8 9">
    <name type="scientific">Parthenolecanium corni</name>
    <dbReference type="NCBI Taxonomy" id="536013"/>
    <lineage>
        <taxon>Eukaryota</taxon>
        <taxon>Metazoa</taxon>
        <taxon>Ecdysozoa</taxon>
        <taxon>Arthropoda</taxon>
        <taxon>Hexapoda</taxon>
        <taxon>Insecta</taxon>
        <taxon>Pterygota</taxon>
        <taxon>Neoptera</taxon>
        <taxon>Paraneoptera</taxon>
        <taxon>Hemiptera</taxon>
        <taxon>Sternorrhyncha</taxon>
        <taxon>Coccoidea</taxon>
        <taxon>Coccidae</taxon>
        <taxon>Parthenolecanium</taxon>
    </lineage>
</organism>
<dbReference type="InterPro" id="IPR040454">
    <property type="entry name" value="TF_IIIC_Tfc1/Sfc1"/>
</dbReference>
<dbReference type="GO" id="GO:0000127">
    <property type="term" value="C:transcription factor TFIIIC complex"/>
    <property type="evidence" value="ECO:0007669"/>
    <property type="project" value="InterPro"/>
</dbReference>
<dbReference type="InterPro" id="IPR019136">
    <property type="entry name" value="TF_IIIC_su-5_HTH"/>
</dbReference>
<gene>
    <name evidence="8" type="ORF">V9T40_001010</name>
</gene>
<dbReference type="PANTHER" id="PTHR13230">
    <property type="entry name" value="GENERAL TRANSCRIPTION FACTOR IIIC, POLYPEPTIDE 5"/>
    <property type="match status" value="1"/>
</dbReference>
<dbReference type="EMBL" id="JBBCAQ010000034">
    <property type="protein sequence ID" value="KAK7580381.1"/>
    <property type="molecule type" value="Genomic_DNA"/>
</dbReference>
<evidence type="ECO:0000313" key="9">
    <source>
        <dbReference type="Proteomes" id="UP001367676"/>
    </source>
</evidence>
<dbReference type="InterPro" id="IPR041499">
    <property type="entry name" value="Tfc1/Sfc1_N"/>
</dbReference>
<feature type="region of interest" description="Disordered" evidence="5">
    <location>
        <begin position="422"/>
        <end position="459"/>
    </location>
</feature>
<evidence type="ECO:0000256" key="5">
    <source>
        <dbReference type="SAM" id="MobiDB-lite"/>
    </source>
</evidence>
<dbReference type="GO" id="GO:0006384">
    <property type="term" value="P:transcription initiation at RNA polymerase III promoter"/>
    <property type="evidence" value="ECO:0007669"/>
    <property type="project" value="InterPro"/>
</dbReference>
<protein>
    <recommendedName>
        <fullName evidence="10">General transcription factor 3C polypeptide 5</fullName>
    </recommendedName>
</protein>
<evidence type="ECO:0000256" key="3">
    <source>
        <dbReference type="ARBA" id="ARBA00023163"/>
    </source>
</evidence>
<dbReference type="AlphaFoldDB" id="A0AAN9TRH2"/>
<keyword evidence="9" id="KW-1185">Reference proteome</keyword>
<evidence type="ECO:0000256" key="2">
    <source>
        <dbReference type="ARBA" id="ARBA00023125"/>
    </source>
</evidence>
<evidence type="ECO:0000256" key="4">
    <source>
        <dbReference type="ARBA" id="ARBA00023242"/>
    </source>
</evidence>
<dbReference type="InterPro" id="IPR042536">
    <property type="entry name" value="TFIIIC_tauA_Sfc1"/>
</dbReference>
<evidence type="ECO:0008006" key="10">
    <source>
        <dbReference type="Google" id="ProtNLM"/>
    </source>
</evidence>
<dbReference type="Proteomes" id="UP001367676">
    <property type="component" value="Unassembled WGS sequence"/>
</dbReference>
<comment type="caution">
    <text evidence="8">The sequence shown here is derived from an EMBL/GenBank/DDBJ whole genome shotgun (WGS) entry which is preliminary data.</text>
</comment>
<keyword evidence="3" id="KW-0804">Transcription</keyword>
<feature type="domain" description="Transcription factor IIIC subunit 5 HTH" evidence="6">
    <location>
        <begin position="151"/>
        <end position="292"/>
    </location>
</feature>